<comment type="subcellular location">
    <subcellularLocation>
        <location evidence="1">Cell membrane</location>
        <topology evidence="1">Lipid-anchor</topology>
        <topology evidence="1">GPI-anchor</topology>
    </subcellularLocation>
</comment>
<evidence type="ECO:0000313" key="9">
    <source>
        <dbReference type="Proteomes" id="UP001558713"/>
    </source>
</evidence>
<evidence type="ECO:0000256" key="1">
    <source>
        <dbReference type="ARBA" id="ARBA00004609"/>
    </source>
</evidence>
<evidence type="ECO:0000259" key="7">
    <source>
        <dbReference type="SMART" id="SM00768"/>
    </source>
</evidence>
<dbReference type="AlphaFoldDB" id="A0ABD1AA75"/>
<keyword evidence="3 6" id="KW-0732">Signal</keyword>
<accession>A0ABD1AA75</accession>
<sequence>MAKMSQCLTLLLILISSIMIHHLPLVSSKEWCVASLESTDEDLKANIDFGCSQVDCKPIQPGGSCFNPNTLINHASYVMNAYYQRHGRVDEACNVIFVNTGIITAKDPSYGRCVYGL</sequence>
<proteinExistence type="predicted"/>
<reference evidence="8 9" key="1">
    <citation type="submission" date="2024-04" db="EMBL/GenBank/DDBJ databases">
        <title>Genome assembly C_amara_ONT_v2.</title>
        <authorList>
            <person name="Yant L."/>
            <person name="Moore C."/>
            <person name="Slenker M."/>
        </authorList>
    </citation>
    <scope>NUCLEOTIDE SEQUENCE [LARGE SCALE GENOMIC DNA]</scope>
    <source>
        <tissue evidence="8">Leaf</tissue>
    </source>
</reference>
<dbReference type="Gene3D" id="1.20.58.1040">
    <property type="match status" value="1"/>
</dbReference>
<evidence type="ECO:0000256" key="3">
    <source>
        <dbReference type="ARBA" id="ARBA00022729"/>
    </source>
</evidence>
<feature type="domain" description="X8" evidence="7">
    <location>
        <begin position="30"/>
        <end position="115"/>
    </location>
</feature>
<keyword evidence="5" id="KW-0449">Lipoprotein</keyword>
<dbReference type="GO" id="GO:0009506">
    <property type="term" value="C:plasmodesma"/>
    <property type="evidence" value="ECO:0007669"/>
    <property type="project" value="UniProtKB-ARBA"/>
</dbReference>
<feature type="signal peptide" evidence="6">
    <location>
        <begin position="1"/>
        <end position="28"/>
    </location>
</feature>
<dbReference type="EMBL" id="JBANAX010000720">
    <property type="protein sequence ID" value="KAL1195721.1"/>
    <property type="molecule type" value="Genomic_DNA"/>
</dbReference>
<dbReference type="GO" id="GO:0005886">
    <property type="term" value="C:plasma membrane"/>
    <property type="evidence" value="ECO:0007669"/>
    <property type="project" value="UniProtKB-SubCell"/>
</dbReference>
<evidence type="ECO:0000256" key="5">
    <source>
        <dbReference type="ARBA" id="ARBA00023288"/>
    </source>
</evidence>
<evidence type="ECO:0000256" key="2">
    <source>
        <dbReference type="ARBA" id="ARBA00022622"/>
    </source>
</evidence>
<feature type="chain" id="PRO_5044751856" evidence="6">
    <location>
        <begin position="29"/>
        <end position="117"/>
    </location>
</feature>
<gene>
    <name evidence="8" type="ORF">V5N11_035700</name>
</gene>
<keyword evidence="4" id="KW-1015">Disulfide bond</keyword>
<protein>
    <submittedName>
        <fullName evidence="8">Glucan endo-1,3-beta-glucosidase</fullName>
    </submittedName>
</protein>
<dbReference type="PANTHER" id="PTHR31044">
    <property type="entry name" value="BETA-1,3 GLUCANASE"/>
    <property type="match status" value="1"/>
</dbReference>
<dbReference type="PANTHER" id="PTHR31044:SF130">
    <property type="entry name" value="CARBOHYDRATE-BINDING X8 DOMAIN SUPERFAMILY PROTEIN"/>
    <property type="match status" value="1"/>
</dbReference>
<dbReference type="Proteomes" id="UP001558713">
    <property type="component" value="Unassembled WGS sequence"/>
</dbReference>
<evidence type="ECO:0000256" key="6">
    <source>
        <dbReference type="SAM" id="SignalP"/>
    </source>
</evidence>
<keyword evidence="2" id="KW-0472">Membrane</keyword>
<dbReference type="InterPro" id="IPR044788">
    <property type="entry name" value="X8_dom_prot"/>
</dbReference>
<keyword evidence="9" id="KW-1185">Reference proteome</keyword>
<dbReference type="FunFam" id="1.20.58.1040:FF:000003">
    <property type="entry name" value="glucan endo-1,3-beta-glucosidase 7"/>
    <property type="match status" value="1"/>
</dbReference>
<dbReference type="InterPro" id="IPR012946">
    <property type="entry name" value="X8"/>
</dbReference>
<dbReference type="Pfam" id="PF07983">
    <property type="entry name" value="X8"/>
    <property type="match status" value="1"/>
</dbReference>
<keyword evidence="2" id="KW-0336">GPI-anchor</keyword>
<evidence type="ECO:0000256" key="4">
    <source>
        <dbReference type="ARBA" id="ARBA00023157"/>
    </source>
</evidence>
<dbReference type="SMART" id="SM00768">
    <property type="entry name" value="X8"/>
    <property type="match status" value="1"/>
</dbReference>
<organism evidence="8 9">
    <name type="scientific">Cardamine amara subsp. amara</name>
    <dbReference type="NCBI Taxonomy" id="228776"/>
    <lineage>
        <taxon>Eukaryota</taxon>
        <taxon>Viridiplantae</taxon>
        <taxon>Streptophyta</taxon>
        <taxon>Embryophyta</taxon>
        <taxon>Tracheophyta</taxon>
        <taxon>Spermatophyta</taxon>
        <taxon>Magnoliopsida</taxon>
        <taxon>eudicotyledons</taxon>
        <taxon>Gunneridae</taxon>
        <taxon>Pentapetalae</taxon>
        <taxon>rosids</taxon>
        <taxon>malvids</taxon>
        <taxon>Brassicales</taxon>
        <taxon>Brassicaceae</taxon>
        <taxon>Cardamineae</taxon>
        <taxon>Cardamine</taxon>
    </lineage>
</organism>
<comment type="caution">
    <text evidence="8">The sequence shown here is derived from an EMBL/GenBank/DDBJ whole genome shotgun (WGS) entry which is preliminary data.</text>
</comment>
<evidence type="ECO:0000313" key="8">
    <source>
        <dbReference type="EMBL" id="KAL1195721.1"/>
    </source>
</evidence>
<dbReference type="GO" id="GO:0098552">
    <property type="term" value="C:side of membrane"/>
    <property type="evidence" value="ECO:0007669"/>
    <property type="project" value="UniProtKB-KW"/>
</dbReference>
<keyword evidence="2" id="KW-0325">Glycoprotein</keyword>
<name>A0ABD1AA75_CARAN</name>